<dbReference type="GO" id="GO:0003723">
    <property type="term" value="F:RNA binding"/>
    <property type="evidence" value="ECO:0007669"/>
    <property type="project" value="UniProtKB-UniRule"/>
</dbReference>
<dbReference type="SUPFAM" id="SSF53098">
    <property type="entry name" value="Ribonuclease H-like"/>
    <property type="match status" value="1"/>
</dbReference>
<proteinExistence type="inferred from homology"/>
<reference evidence="16" key="1">
    <citation type="submission" date="2021-01" db="EMBL/GenBank/DDBJ databases">
        <authorList>
            <person name="Corre E."/>
            <person name="Pelletier E."/>
            <person name="Niang G."/>
            <person name="Scheremetjew M."/>
            <person name="Finn R."/>
            <person name="Kale V."/>
            <person name="Holt S."/>
            <person name="Cochrane G."/>
            <person name="Meng A."/>
            <person name="Brown T."/>
            <person name="Cohen L."/>
        </authorList>
    </citation>
    <scope>NUCLEOTIDE SEQUENCE</scope>
    <source>
        <strain evidence="16">MM31A-1</strain>
    </source>
</reference>
<keyword evidence="9 11" id="KW-0378">Hydrolase</keyword>
<evidence type="ECO:0000256" key="6">
    <source>
        <dbReference type="ARBA" id="ARBA00022722"/>
    </source>
</evidence>
<organism evidence="16">
    <name type="scientific">Chaetoceros debilis</name>
    <dbReference type="NCBI Taxonomy" id="122233"/>
    <lineage>
        <taxon>Eukaryota</taxon>
        <taxon>Sar</taxon>
        <taxon>Stramenopiles</taxon>
        <taxon>Ochrophyta</taxon>
        <taxon>Bacillariophyta</taxon>
        <taxon>Coscinodiscophyceae</taxon>
        <taxon>Chaetocerotophycidae</taxon>
        <taxon>Chaetocerotales</taxon>
        <taxon>Chaetocerotaceae</taxon>
        <taxon>Chaetoceros</taxon>
    </lineage>
</organism>
<comment type="similarity">
    <text evidence="4 12">Belongs to the RNase HII family.</text>
</comment>
<protein>
    <recommendedName>
        <fullName evidence="12">Ribonuclease</fullName>
        <ecNumber evidence="12">3.1.26.4</ecNumber>
    </recommendedName>
</protein>
<keyword evidence="5" id="KW-0963">Cytoplasm</keyword>
<keyword evidence="10" id="KW-0464">Manganese</keyword>
<feature type="region of interest" description="Disordered" evidence="13">
    <location>
        <begin position="119"/>
        <end position="190"/>
    </location>
</feature>
<dbReference type="InterPro" id="IPR022898">
    <property type="entry name" value="RNase_HII"/>
</dbReference>
<dbReference type="InterPro" id="IPR036397">
    <property type="entry name" value="RNaseH_sf"/>
</dbReference>
<dbReference type="Gene3D" id="3.30.420.10">
    <property type="entry name" value="Ribonuclease H-like superfamily/Ribonuclease H"/>
    <property type="match status" value="2"/>
</dbReference>
<sequence length="481" mass="53051">MQKRKPLYSLSLVGLKFLASGSSTLTSGFVSNPSTTRLATKTSFFHSLSFQSQQLFWNSCNHLGSSENISGGPNFRMHGIRRSRRLRGLAASAISSSSNQEKDADKIVSVDISKECPKSEKYKGVPKRKRSTRSSTTAKTASTESSETGKEQIEKITSKKKTSTTERKKPRKRTSSSSDSKKIQALECLPRLREEELKQSHEGYCKDESNDSNTDEVSTSLQVIGVDEAGRGPLAGPVVAAAAIITLDIPGVTDSKKINKEETREELYEKVISSPNAKWAVAISDAPRIDDINILQATLEAMRNAVTAIIHNQGNLESNVNDLRIEKEASAKIHPGCYVVCRTNDHLGNQMHFDVSKPSKSSVVSDAGTEEKSRFEYYALIDGNKVPKEMPCEAESMVKGDSKEYAIAAASIIAKVTRDRLMREYDTKYPQYNLSQHKGYPTAAHMAVVRKLGATPIHRRTFAPLKHMVFDQDGGIIEDNN</sequence>
<dbReference type="CDD" id="cd07182">
    <property type="entry name" value="RNase_HII_bacteria_HII_like"/>
    <property type="match status" value="1"/>
</dbReference>
<evidence type="ECO:0000256" key="11">
    <source>
        <dbReference type="PROSITE-ProRule" id="PRU01319"/>
    </source>
</evidence>
<evidence type="ECO:0000256" key="13">
    <source>
        <dbReference type="SAM" id="MobiDB-lite"/>
    </source>
</evidence>
<evidence type="ECO:0000256" key="5">
    <source>
        <dbReference type="ARBA" id="ARBA00022490"/>
    </source>
</evidence>
<dbReference type="PROSITE" id="PS51975">
    <property type="entry name" value="RNASE_H_2"/>
    <property type="match status" value="1"/>
</dbReference>
<feature type="binding site" evidence="11">
    <location>
        <position position="382"/>
    </location>
    <ligand>
        <name>a divalent metal cation</name>
        <dbReference type="ChEBI" id="CHEBI:60240"/>
    </ligand>
</feature>
<evidence type="ECO:0000256" key="4">
    <source>
        <dbReference type="ARBA" id="ARBA00007383"/>
    </source>
</evidence>
<dbReference type="EMBL" id="HBIO01017186">
    <property type="protein sequence ID" value="CAE0468355.1"/>
    <property type="molecule type" value="Transcribed_RNA"/>
</dbReference>
<evidence type="ECO:0000256" key="10">
    <source>
        <dbReference type="ARBA" id="ARBA00023211"/>
    </source>
</evidence>
<accession>A0A7S3Q820</accession>
<dbReference type="InterPro" id="IPR001352">
    <property type="entry name" value="RNase_HII/HIII"/>
</dbReference>
<comment type="function">
    <text evidence="2 12">Endonuclease that specifically degrades the RNA of RNA-DNA hybrids.</text>
</comment>
<keyword evidence="6 11" id="KW-0540">Nuclease</keyword>
<dbReference type="EC" id="3.1.26.4" evidence="12"/>
<dbReference type="AlphaFoldDB" id="A0A7S3Q820"/>
<comment type="subcellular location">
    <subcellularLocation>
        <location evidence="3">Cytoplasm</location>
    </subcellularLocation>
</comment>
<dbReference type="GO" id="GO:0032299">
    <property type="term" value="C:ribonuclease H2 complex"/>
    <property type="evidence" value="ECO:0007669"/>
    <property type="project" value="TreeGrafter"/>
</dbReference>
<feature type="domain" description="RNase H type-2" evidence="15">
    <location>
        <begin position="221"/>
        <end position="474"/>
    </location>
</feature>
<dbReference type="Pfam" id="PF01351">
    <property type="entry name" value="RNase_HII"/>
    <property type="match status" value="2"/>
</dbReference>
<evidence type="ECO:0000256" key="1">
    <source>
        <dbReference type="ARBA" id="ARBA00000077"/>
    </source>
</evidence>
<feature type="binding site" evidence="11">
    <location>
        <position position="227"/>
    </location>
    <ligand>
        <name>a divalent metal cation</name>
        <dbReference type="ChEBI" id="CHEBI:60240"/>
    </ligand>
</feature>
<evidence type="ECO:0000313" key="16">
    <source>
        <dbReference type="EMBL" id="CAE0468355.1"/>
    </source>
</evidence>
<evidence type="ECO:0000256" key="8">
    <source>
        <dbReference type="ARBA" id="ARBA00022759"/>
    </source>
</evidence>
<name>A0A7S3Q820_9STRA</name>
<dbReference type="InterPro" id="IPR012337">
    <property type="entry name" value="RNaseH-like_sf"/>
</dbReference>
<evidence type="ECO:0000256" key="14">
    <source>
        <dbReference type="SAM" id="SignalP"/>
    </source>
</evidence>
<evidence type="ECO:0000256" key="2">
    <source>
        <dbReference type="ARBA" id="ARBA00004065"/>
    </source>
</evidence>
<dbReference type="GO" id="GO:0046872">
    <property type="term" value="F:metal ion binding"/>
    <property type="evidence" value="ECO:0007669"/>
    <property type="project" value="UniProtKB-KW"/>
</dbReference>
<feature type="chain" id="PRO_5030750078" description="Ribonuclease" evidence="14">
    <location>
        <begin position="22"/>
        <end position="481"/>
    </location>
</feature>
<evidence type="ECO:0000256" key="7">
    <source>
        <dbReference type="ARBA" id="ARBA00022723"/>
    </source>
</evidence>
<keyword evidence="7 11" id="KW-0479">Metal-binding</keyword>
<dbReference type="GO" id="GO:0005737">
    <property type="term" value="C:cytoplasm"/>
    <property type="evidence" value="ECO:0007669"/>
    <property type="project" value="UniProtKB-SubCell"/>
</dbReference>
<dbReference type="GO" id="GO:0043137">
    <property type="term" value="P:DNA replication, removal of RNA primer"/>
    <property type="evidence" value="ECO:0007669"/>
    <property type="project" value="TreeGrafter"/>
</dbReference>
<evidence type="ECO:0000256" key="12">
    <source>
        <dbReference type="RuleBase" id="RU003515"/>
    </source>
</evidence>
<evidence type="ECO:0000259" key="15">
    <source>
        <dbReference type="PROSITE" id="PS51975"/>
    </source>
</evidence>
<dbReference type="GO" id="GO:0006298">
    <property type="term" value="P:mismatch repair"/>
    <property type="evidence" value="ECO:0007669"/>
    <property type="project" value="TreeGrafter"/>
</dbReference>
<feature type="signal peptide" evidence="14">
    <location>
        <begin position="1"/>
        <end position="21"/>
    </location>
</feature>
<evidence type="ECO:0000256" key="9">
    <source>
        <dbReference type="ARBA" id="ARBA00022801"/>
    </source>
</evidence>
<comment type="cofactor">
    <cofactor evidence="11">
        <name>Mn(2+)</name>
        <dbReference type="ChEBI" id="CHEBI:29035"/>
    </cofactor>
    <cofactor evidence="11">
        <name>Mg(2+)</name>
        <dbReference type="ChEBI" id="CHEBI:18420"/>
    </cofactor>
    <text evidence="11">Manganese or magnesium. Binds 1 divalent metal ion per monomer in the absence of substrate. May bind a second metal ion after substrate binding.</text>
</comment>
<evidence type="ECO:0000256" key="3">
    <source>
        <dbReference type="ARBA" id="ARBA00004496"/>
    </source>
</evidence>
<dbReference type="GO" id="GO:0004523">
    <property type="term" value="F:RNA-DNA hybrid ribonuclease activity"/>
    <property type="evidence" value="ECO:0007669"/>
    <property type="project" value="UniProtKB-UniRule"/>
</dbReference>
<gene>
    <name evidence="16" type="ORF">CDEB00056_LOCUS13208</name>
</gene>
<dbReference type="PANTHER" id="PTHR10954">
    <property type="entry name" value="RIBONUCLEASE H2 SUBUNIT A"/>
    <property type="match status" value="1"/>
</dbReference>
<dbReference type="PANTHER" id="PTHR10954:SF23">
    <property type="entry name" value="RIBONUCLEASE"/>
    <property type="match status" value="1"/>
</dbReference>
<feature type="binding site" evidence="11">
    <location>
        <position position="228"/>
    </location>
    <ligand>
        <name>a divalent metal cation</name>
        <dbReference type="ChEBI" id="CHEBI:60240"/>
    </ligand>
</feature>
<comment type="catalytic activity">
    <reaction evidence="1 11 12">
        <text>Endonucleolytic cleavage to 5'-phosphomonoester.</text>
        <dbReference type="EC" id="3.1.26.4"/>
    </reaction>
</comment>
<feature type="compositionally biased region" description="Basic and acidic residues" evidence="13">
    <location>
        <begin position="179"/>
        <end position="190"/>
    </location>
</feature>
<dbReference type="InterPro" id="IPR024567">
    <property type="entry name" value="RNase_HII/HIII_dom"/>
</dbReference>
<keyword evidence="8 11" id="KW-0255">Endonuclease</keyword>
<feature type="compositionally biased region" description="Basic and acidic residues" evidence="13">
    <location>
        <begin position="147"/>
        <end position="167"/>
    </location>
</feature>
<feature type="compositionally biased region" description="Low complexity" evidence="13">
    <location>
        <begin position="133"/>
        <end position="146"/>
    </location>
</feature>
<keyword evidence="14" id="KW-0732">Signal</keyword>